<organism evidence="1 2">
    <name type="scientific">Pleuronectes platessa</name>
    <name type="common">European plaice</name>
    <dbReference type="NCBI Taxonomy" id="8262"/>
    <lineage>
        <taxon>Eukaryota</taxon>
        <taxon>Metazoa</taxon>
        <taxon>Chordata</taxon>
        <taxon>Craniata</taxon>
        <taxon>Vertebrata</taxon>
        <taxon>Euteleostomi</taxon>
        <taxon>Actinopterygii</taxon>
        <taxon>Neopterygii</taxon>
        <taxon>Teleostei</taxon>
        <taxon>Neoteleostei</taxon>
        <taxon>Acanthomorphata</taxon>
        <taxon>Carangaria</taxon>
        <taxon>Pleuronectiformes</taxon>
        <taxon>Pleuronectoidei</taxon>
        <taxon>Pleuronectidae</taxon>
        <taxon>Pleuronectes</taxon>
    </lineage>
</organism>
<accession>A0A9N7VHC4</accession>
<proteinExistence type="predicted"/>
<evidence type="ECO:0000313" key="1">
    <source>
        <dbReference type="EMBL" id="CAB1448475.1"/>
    </source>
</evidence>
<sequence>MPCQHLLERNITVVGTVQKNKPKGRAVFSSVFAFTPAATLVSYVPKKKNRNVPAAAGAPGDERGGLDNDERVEADMFHSLLKTMRVYPVLRFLVAKRLASLVTILPHNASLLMEPLR</sequence>
<dbReference type="EMBL" id="CADEAL010003980">
    <property type="protein sequence ID" value="CAB1448475.1"/>
    <property type="molecule type" value="Genomic_DNA"/>
</dbReference>
<protein>
    <submittedName>
        <fullName evidence="1">Uncharacterized protein</fullName>
    </submittedName>
</protein>
<gene>
    <name evidence="1" type="ORF">PLEPLA_LOCUS36127</name>
</gene>
<dbReference type="AlphaFoldDB" id="A0A9N7VHC4"/>
<evidence type="ECO:0000313" key="2">
    <source>
        <dbReference type="Proteomes" id="UP001153269"/>
    </source>
</evidence>
<comment type="caution">
    <text evidence="1">The sequence shown here is derived from an EMBL/GenBank/DDBJ whole genome shotgun (WGS) entry which is preliminary data.</text>
</comment>
<name>A0A9N7VHC4_PLEPL</name>
<reference evidence="1" key="1">
    <citation type="submission" date="2020-03" db="EMBL/GenBank/DDBJ databases">
        <authorList>
            <person name="Weist P."/>
        </authorList>
    </citation>
    <scope>NUCLEOTIDE SEQUENCE</scope>
</reference>
<keyword evidence="2" id="KW-1185">Reference proteome</keyword>
<dbReference type="Proteomes" id="UP001153269">
    <property type="component" value="Unassembled WGS sequence"/>
</dbReference>